<dbReference type="AlphaFoldDB" id="A0A8J3F4R8"/>
<protein>
    <submittedName>
        <fullName evidence="2">Haloacid dehalogenase</fullName>
    </submittedName>
</protein>
<dbReference type="PROSITE" id="PS51318">
    <property type="entry name" value="TAT"/>
    <property type="match status" value="1"/>
</dbReference>
<dbReference type="EMBL" id="BMDP01000001">
    <property type="protein sequence ID" value="GGI52846.1"/>
    <property type="molecule type" value="Genomic_DNA"/>
</dbReference>
<evidence type="ECO:0000256" key="1">
    <source>
        <dbReference type="SAM" id="SignalP"/>
    </source>
</evidence>
<dbReference type="RefSeq" id="WP_188418879.1">
    <property type="nucleotide sequence ID" value="NZ_BMDP01000001.1"/>
</dbReference>
<gene>
    <name evidence="2" type="ORF">GCM10011430_00200</name>
</gene>
<dbReference type="Proteomes" id="UP000627205">
    <property type="component" value="Unassembled WGS sequence"/>
</dbReference>
<evidence type="ECO:0000313" key="2">
    <source>
        <dbReference type="EMBL" id="GGI52846.1"/>
    </source>
</evidence>
<comment type="caution">
    <text evidence="2">The sequence shown here is derived from an EMBL/GenBank/DDBJ whole genome shotgun (WGS) entry which is preliminary data.</text>
</comment>
<proteinExistence type="predicted"/>
<reference evidence="2" key="1">
    <citation type="journal article" date="2014" name="Int. J. Syst. Evol. Microbiol.">
        <title>Complete genome sequence of Corynebacterium casei LMG S-19264T (=DSM 44701T), isolated from a smear-ripened cheese.</title>
        <authorList>
            <consortium name="US DOE Joint Genome Institute (JGI-PGF)"/>
            <person name="Walter F."/>
            <person name="Albersmeier A."/>
            <person name="Kalinowski J."/>
            <person name="Ruckert C."/>
        </authorList>
    </citation>
    <scope>NUCLEOTIDE SEQUENCE</scope>
    <source>
        <strain evidence="2">CCM 7664</strain>
    </source>
</reference>
<dbReference type="InterPro" id="IPR023214">
    <property type="entry name" value="HAD_sf"/>
</dbReference>
<dbReference type="Pfam" id="PF12710">
    <property type="entry name" value="HAD"/>
    <property type="match status" value="1"/>
</dbReference>
<keyword evidence="3" id="KW-1185">Reference proteome</keyword>
<dbReference type="InterPro" id="IPR036412">
    <property type="entry name" value="HAD-like_sf"/>
</dbReference>
<evidence type="ECO:0000313" key="3">
    <source>
        <dbReference type="Proteomes" id="UP000627205"/>
    </source>
</evidence>
<keyword evidence="1" id="KW-0732">Signal</keyword>
<name>A0A8J3F4R8_9BURK</name>
<feature type="chain" id="PRO_5035156285" evidence="1">
    <location>
        <begin position="33"/>
        <end position="339"/>
    </location>
</feature>
<organism evidence="2 3">
    <name type="scientific">Oxalicibacterium solurbis</name>
    <dbReference type="NCBI Taxonomy" id="69280"/>
    <lineage>
        <taxon>Bacteria</taxon>
        <taxon>Pseudomonadati</taxon>
        <taxon>Pseudomonadota</taxon>
        <taxon>Betaproteobacteria</taxon>
        <taxon>Burkholderiales</taxon>
        <taxon>Oxalobacteraceae</taxon>
        <taxon>Oxalicibacterium</taxon>
    </lineage>
</organism>
<reference evidence="2" key="2">
    <citation type="submission" date="2020-09" db="EMBL/GenBank/DDBJ databases">
        <authorList>
            <person name="Sun Q."/>
            <person name="Sedlacek I."/>
        </authorList>
    </citation>
    <scope>NUCLEOTIDE SEQUENCE</scope>
    <source>
        <strain evidence="2">CCM 7664</strain>
    </source>
</reference>
<feature type="signal peptide" evidence="1">
    <location>
        <begin position="1"/>
        <end position="32"/>
    </location>
</feature>
<dbReference type="SUPFAM" id="SSF56784">
    <property type="entry name" value="HAD-like"/>
    <property type="match status" value="1"/>
</dbReference>
<dbReference type="CDD" id="cd01427">
    <property type="entry name" value="HAD_like"/>
    <property type="match status" value="1"/>
</dbReference>
<accession>A0A8J3F4R8</accession>
<dbReference type="InterPro" id="IPR006311">
    <property type="entry name" value="TAT_signal"/>
</dbReference>
<sequence>MEKPGKLLIGRRRFMLAAAAAPLATTLPFAQAAPHDPLPSWRNGTAKKAIMDFVGTVTNTESKEYVEPENRIAVFDNDGTLWSEQPLYFQLYFMIAQLKEASPRHPEWKNDPVFNALMTGDVNAIVKQGVKPALELLAVANAGMTTEEYGRKIDDWIHFARHPRFNRPYTDLVYQPMRELLAYFKANWFKNFIVSGGGIEFMRAWARHAYDIPPEHVIGSSIKVEFAMKDGQPVLNRLPKLDFIDDGAGKPVGIYRNIGQRPIAAFGNSDGDLQMLQWTAGGKGARLLGLIHHTDRQREWAYDRGSPIGLLDKALDEAYAKGWTVVDMARDWSRIYRFE</sequence>
<dbReference type="Gene3D" id="3.40.50.1000">
    <property type="entry name" value="HAD superfamily/HAD-like"/>
    <property type="match status" value="1"/>
</dbReference>